<dbReference type="GO" id="GO:0031419">
    <property type="term" value="F:cobalamin binding"/>
    <property type="evidence" value="ECO:0007669"/>
    <property type="project" value="UniProtKB-KW"/>
</dbReference>
<dbReference type="Proteomes" id="UP000603434">
    <property type="component" value="Unassembled WGS sequence"/>
</dbReference>
<keyword evidence="3" id="KW-0846">Cobalamin</keyword>
<comment type="caution">
    <text evidence="8">The sequence shown here is derived from an EMBL/GenBank/DDBJ whole genome shotgun (WGS) entry which is preliminary data.</text>
</comment>
<dbReference type="PANTHER" id="PTHR45833">
    <property type="entry name" value="METHIONINE SYNTHASE"/>
    <property type="match status" value="1"/>
</dbReference>
<dbReference type="PROSITE" id="PS50972">
    <property type="entry name" value="PTERIN_BINDING"/>
    <property type="match status" value="1"/>
</dbReference>
<keyword evidence="6" id="KW-0170">Cobalt</keyword>
<dbReference type="GO" id="GO:0032259">
    <property type="term" value="P:methylation"/>
    <property type="evidence" value="ECO:0007669"/>
    <property type="project" value="UniProtKB-KW"/>
</dbReference>
<dbReference type="EMBL" id="JACNJH010000083">
    <property type="protein sequence ID" value="MBC8360331.1"/>
    <property type="molecule type" value="Genomic_DNA"/>
</dbReference>
<dbReference type="GO" id="GO:0008705">
    <property type="term" value="F:methionine synthase activity"/>
    <property type="evidence" value="ECO:0007669"/>
    <property type="project" value="TreeGrafter"/>
</dbReference>
<dbReference type="Gene3D" id="3.20.20.20">
    <property type="entry name" value="Dihydropteroate synthase-like"/>
    <property type="match status" value="1"/>
</dbReference>
<evidence type="ECO:0000313" key="9">
    <source>
        <dbReference type="Proteomes" id="UP000603434"/>
    </source>
</evidence>
<evidence type="ECO:0000256" key="4">
    <source>
        <dbReference type="ARBA" id="ARBA00022679"/>
    </source>
</evidence>
<feature type="domain" description="Pterin-binding" evidence="7">
    <location>
        <begin position="1"/>
        <end position="246"/>
    </location>
</feature>
<dbReference type="GO" id="GO:0046653">
    <property type="term" value="P:tetrahydrofolate metabolic process"/>
    <property type="evidence" value="ECO:0007669"/>
    <property type="project" value="TreeGrafter"/>
</dbReference>
<dbReference type="NCBIfam" id="NF005719">
    <property type="entry name" value="PRK07535.1"/>
    <property type="match status" value="1"/>
</dbReference>
<dbReference type="PANTHER" id="PTHR45833:SF1">
    <property type="entry name" value="METHIONINE SYNTHASE"/>
    <property type="match status" value="1"/>
</dbReference>
<dbReference type="InterPro" id="IPR050554">
    <property type="entry name" value="Met_Synthase/Corrinoid"/>
</dbReference>
<evidence type="ECO:0000256" key="5">
    <source>
        <dbReference type="ARBA" id="ARBA00022723"/>
    </source>
</evidence>
<dbReference type="SUPFAM" id="SSF51717">
    <property type="entry name" value="Dihydropteroate synthetase-like"/>
    <property type="match status" value="1"/>
</dbReference>
<dbReference type="GO" id="GO:0050667">
    <property type="term" value="P:homocysteine metabolic process"/>
    <property type="evidence" value="ECO:0007669"/>
    <property type="project" value="TreeGrafter"/>
</dbReference>
<dbReference type="InterPro" id="IPR011005">
    <property type="entry name" value="Dihydropteroate_synth-like_sf"/>
</dbReference>
<keyword evidence="5" id="KW-0479">Metal-binding</keyword>
<name>A0A8J6NU44_9BACT</name>
<dbReference type="GO" id="GO:0046872">
    <property type="term" value="F:metal ion binding"/>
    <property type="evidence" value="ECO:0007669"/>
    <property type="project" value="UniProtKB-KW"/>
</dbReference>
<keyword evidence="4 8" id="KW-0808">Transferase</keyword>
<evidence type="ECO:0000256" key="3">
    <source>
        <dbReference type="ARBA" id="ARBA00022628"/>
    </source>
</evidence>
<dbReference type="AlphaFoldDB" id="A0A8J6NU44"/>
<comment type="similarity">
    <text evidence="1">Belongs to the vitamin-B12 dependent methionine synthase family.</text>
</comment>
<accession>A0A8J6NU44</accession>
<keyword evidence="2" id="KW-0489">Methyltransferase</keyword>
<evidence type="ECO:0000313" key="8">
    <source>
        <dbReference type="EMBL" id="MBC8360331.1"/>
    </source>
</evidence>
<dbReference type="GO" id="GO:0005829">
    <property type="term" value="C:cytosol"/>
    <property type="evidence" value="ECO:0007669"/>
    <property type="project" value="TreeGrafter"/>
</dbReference>
<proteinExistence type="inferred from homology"/>
<protein>
    <submittedName>
        <fullName evidence="8">Dihydropteroate synthase</fullName>
        <ecNumber evidence="8">2.5.1.15</ecNumber>
    </submittedName>
</protein>
<organism evidence="8 9">
    <name type="scientific">Candidatus Desulfatibia profunda</name>
    <dbReference type="NCBI Taxonomy" id="2841695"/>
    <lineage>
        <taxon>Bacteria</taxon>
        <taxon>Pseudomonadati</taxon>
        <taxon>Thermodesulfobacteriota</taxon>
        <taxon>Desulfobacteria</taxon>
        <taxon>Desulfobacterales</taxon>
        <taxon>Desulfobacterales incertae sedis</taxon>
        <taxon>Candidatus Desulfatibia</taxon>
    </lineage>
</organism>
<evidence type="ECO:0000259" key="7">
    <source>
        <dbReference type="PROSITE" id="PS50972"/>
    </source>
</evidence>
<reference evidence="8 9" key="1">
    <citation type="submission" date="2020-08" db="EMBL/GenBank/DDBJ databases">
        <title>Bridging the membrane lipid divide: bacteria of the FCB group superphylum have the potential to synthesize archaeal ether lipids.</title>
        <authorList>
            <person name="Villanueva L."/>
            <person name="Von Meijenfeldt F.A.B."/>
            <person name="Westbye A.B."/>
            <person name="Yadav S."/>
            <person name="Hopmans E.C."/>
            <person name="Dutilh B.E."/>
            <person name="Sinninghe Damste J.S."/>
        </authorList>
    </citation>
    <scope>NUCLEOTIDE SEQUENCE [LARGE SCALE GENOMIC DNA]</scope>
    <source>
        <strain evidence="8">NIOZ-UU30</strain>
    </source>
</reference>
<evidence type="ECO:0000256" key="1">
    <source>
        <dbReference type="ARBA" id="ARBA00010398"/>
    </source>
</evidence>
<evidence type="ECO:0000256" key="2">
    <source>
        <dbReference type="ARBA" id="ARBA00022603"/>
    </source>
</evidence>
<dbReference type="EC" id="2.5.1.15" evidence="8"/>
<gene>
    <name evidence="8" type="ORF">H8E23_02885</name>
</gene>
<sequence length="265" mass="28601">MIIIGEKINTSRKRIAEAVASRDAAVIAAVAREQAEAGAHYIDVNAGTFVDRETEYLGWLVKTVQAAVDLPLCLDSPSSKALFEAIKCHRGEPMINSISLEKDRFDAMLPIVTAQPCKIVALCMAETVMPVTVEERVQAAEKLILRLTAEGVALENIFIDPLVQPVSVDTRMGNAALGAIGKIMTDFPGVNTICGLSNISYGLPERRLINSTFLGLCMLQGLSAAILDPTDTVLMATLLAAQMLLGRDEYCEKYIDAYQQGILGT</sequence>
<evidence type="ECO:0000256" key="6">
    <source>
        <dbReference type="ARBA" id="ARBA00023285"/>
    </source>
</evidence>
<dbReference type="InterPro" id="IPR000489">
    <property type="entry name" value="Pterin-binding_dom"/>
</dbReference>
<dbReference type="Pfam" id="PF00809">
    <property type="entry name" value="Pterin_bind"/>
    <property type="match status" value="1"/>
</dbReference>
<dbReference type="GO" id="GO:0004156">
    <property type="term" value="F:dihydropteroate synthase activity"/>
    <property type="evidence" value="ECO:0007669"/>
    <property type="project" value="UniProtKB-EC"/>
</dbReference>